<comment type="similarity">
    <text evidence="2 9">Belongs to the uroporphyrinogen-III synthase family.</text>
</comment>
<name>A0AB38YH25_9GAMM</name>
<evidence type="ECO:0000256" key="5">
    <source>
        <dbReference type="ARBA" id="ARBA00023244"/>
    </source>
</evidence>
<dbReference type="EC" id="4.2.1.75" evidence="3 9"/>
<organism evidence="11">
    <name type="scientific">Salinispirillum sp. LH 10-3-1</name>
    <dbReference type="NCBI Taxonomy" id="2952525"/>
    <lineage>
        <taxon>Bacteria</taxon>
        <taxon>Pseudomonadati</taxon>
        <taxon>Pseudomonadota</taxon>
        <taxon>Gammaproteobacteria</taxon>
        <taxon>Oceanospirillales</taxon>
        <taxon>Saccharospirillaceae</taxon>
        <taxon>Salinispirillum</taxon>
    </lineage>
</organism>
<comment type="function">
    <text evidence="6 9">Catalyzes cyclization of the linear tetrapyrrole, hydroxymethylbilane, to the macrocyclic uroporphyrinogen III.</text>
</comment>
<dbReference type="Gene3D" id="3.40.50.10090">
    <property type="match status" value="2"/>
</dbReference>
<evidence type="ECO:0000256" key="4">
    <source>
        <dbReference type="ARBA" id="ARBA00023239"/>
    </source>
</evidence>
<dbReference type="Pfam" id="PF02602">
    <property type="entry name" value="HEM4"/>
    <property type="match status" value="1"/>
</dbReference>
<accession>A0AB38YH25</accession>
<dbReference type="GO" id="GO:0004852">
    <property type="term" value="F:uroporphyrinogen-III synthase activity"/>
    <property type="evidence" value="ECO:0007669"/>
    <property type="project" value="UniProtKB-UniRule"/>
</dbReference>
<dbReference type="CDD" id="cd06578">
    <property type="entry name" value="HemD"/>
    <property type="match status" value="1"/>
</dbReference>
<evidence type="ECO:0000313" key="11">
    <source>
        <dbReference type="EMBL" id="WLD58704.1"/>
    </source>
</evidence>
<comment type="pathway">
    <text evidence="1 9">Porphyrin-containing compound metabolism; protoporphyrin-IX biosynthesis; coproporphyrinogen-III from 5-aminolevulinate: step 3/4.</text>
</comment>
<evidence type="ECO:0000256" key="6">
    <source>
        <dbReference type="ARBA" id="ARBA00037589"/>
    </source>
</evidence>
<dbReference type="InterPro" id="IPR039793">
    <property type="entry name" value="UROS/Hem4"/>
</dbReference>
<evidence type="ECO:0000256" key="8">
    <source>
        <dbReference type="ARBA" id="ARBA00048617"/>
    </source>
</evidence>
<dbReference type="PANTHER" id="PTHR38042">
    <property type="entry name" value="UROPORPHYRINOGEN-III SYNTHASE, CHLOROPLASTIC"/>
    <property type="match status" value="1"/>
</dbReference>
<evidence type="ECO:0000259" key="10">
    <source>
        <dbReference type="Pfam" id="PF02602"/>
    </source>
</evidence>
<dbReference type="GO" id="GO:0006780">
    <property type="term" value="P:uroporphyrinogen III biosynthetic process"/>
    <property type="evidence" value="ECO:0007669"/>
    <property type="project" value="UniProtKB-UniRule"/>
</dbReference>
<keyword evidence="5 9" id="KW-0627">Porphyrin biosynthesis</keyword>
<evidence type="ECO:0000256" key="7">
    <source>
        <dbReference type="ARBA" id="ARBA00040167"/>
    </source>
</evidence>
<dbReference type="RefSeq" id="WP_304995990.1">
    <property type="nucleotide sequence ID" value="NZ_CP101717.1"/>
</dbReference>
<sequence>MKRTVILTKPSAQQARWIEALKDQGYVVESIPLIHIEPLPETAAQRSVWLDFDQFHGVVVVSPAAADIVLDRLDAYWPQPPIGIRWLCNGSGTAQVLLPLLGSAVHYPQLGNRAEDVLALPETQDVQDQRWLIVAGEGGREVTQPALEARGARVTRLEVYRRTGIELGPETQQRLTQPNAIVQISSLAALDCLTSQASMVTKQTTPLLISSPRLDSAAREHGWQHIVNAQGASLEAALDALNSLQEPTS</sequence>
<evidence type="ECO:0000256" key="3">
    <source>
        <dbReference type="ARBA" id="ARBA00013109"/>
    </source>
</evidence>
<dbReference type="EMBL" id="CP101717">
    <property type="protein sequence ID" value="WLD58704.1"/>
    <property type="molecule type" value="Genomic_DNA"/>
</dbReference>
<dbReference type="GO" id="GO:0006782">
    <property type="term" value="P:protoporphyrinogen IX biosynthetic process"/>
    <property type="evidence" value="ECO:0007669"/>
    <property type="project" value="UniProtKB-UniRule"/>
</dbReference>
<reference evidence="11" key="1">
    <citation type="submission" date="2022-07" db="EMBL/GenBank/DDBJ databases">
        <title>Complete genome sequence of Salinispirillum sp. LH10-3-1 capable of multiple carbohydrate inversion isolated from a soda lake.</title>
        <authorList>
            <person name="Liu J."/>
            <person name="Zhai Y."/>
            <person name="Zhang H."/>
            <person name="Yang H."/>
            <person name="Qu J."/>
            <person name="Li J."/>
        </authorList>
    </citation>
    <scope>NUCLEOTIDE SEQUENCE</scope>
    <source>
        <strain evidence="11">LH 10-3-1</strain>
    </source>
</reference>
<evidence type="ECO:0000256" key="9">
    <source>
        <dbReference type="RuleBase" id="RU366031"/>
    </source>
</evidence>
<dbReference type="InterPro" id="IPR003754">
    <property type="entry name" value="4pyrrol_synth_uPrphyn_synth"/>
</dbReference>
<dbReference type="AlphaFoldDB" id="A0AB38YH25"/>
<dbReference type="SUPFAM" id="SSF69618">
    <property type="entry name" value="HemD-like"/>
    <property type="match status" value="1"/>
</dbReference>
<protein>
    <recommendedName>
        <fullName evidence="7 9">Uroporphyrinogen-III synthase</fullName>
        <ecNumber evidence="3 9">4.2.1.75</ecNumber>
    </recommendedName>
</protein>
<comment type="catalytic activity">
    <reaction evidence="8 9">
        <text>hydroxymethylbilane = uroporphyrinogen III + H2O</text>
        <dbReference type="Rhea" id="RHEA:18965"/>
        <dbReference type="ChEBI" id="CHEBI:15377"/>
        <dbReference type="ChEBI" id="CHEBI:57308"/>
        <dbReference type="ChEBI" id="CHEBI:57845"/>
        <dbReference type="EC" id="4.2.1.75"/>
    </reaction>
</comment>
<evidence type="ECO:0000256" key="2">
    <source>
        <dbReference type="ARBA" id="ARBA00008133"/>
    </source>
</evidence>
<keyword evidence="4 9" id="KW-0456">Lyase</keyword>
<dbReference type="PANTHER" id="PTHR38042:SF1">
    <property type="entry name" value="UROPORPHYRINOGEN-III SYNTHASE, CHLOROPLASTIC"/>
    <property type="match status" value="1"/>
</dbReference>
<proteinExistence type="inferred from homology"/>
<gene>
    <name evidence="11" type="ORF">NFC81_02635</name>
</gene>
<feature type="domain" description="Tetrapyrrole biosynthesis uroporphyrinogen III synthase" evidence="10">
    <location>
        <begin position="16"/>
        <end position="238"/>
    </location>
</feature>
<dbReference type="InterPro" id="IPR036108">
    <property type="entry name" value="4pyrrol_syn_uPrphyn_synt_sf"/>
</dbReference>
<evidence type="ECO:0000256" key="1">
    <source>
        <dbReference type="ARBA" id="ARBA00004772"/>
    </source>
</evidence>